<evidence type="ECO:0000313" key="2">
    <source>
        <dbReference type="Proteomes" id="UP000345637"/>
    </source>
</evidence>
<protein>
    <submittedName>
        <fullName evidence="1">Uncharacterized protein</fullName>
    </submittedName>
</protein>
<dbReference type="EMBL" id="CAADJE010000010">
    <property type="protein sequence ID" value="VFS57605.1"/>
    <property type="molecule type" value="Genomic_DNA"/>
</dbReference>
<name>A0A485AAC4_RAOPL</name>
<dbReference type="Proteomes" id="UP000345637">
    <property type="component" value="Unassembled WGS sequence"/>
</dbReference>
<reference evidence="1 2" key="1">
    <citation type="submission" date="2019-03" db="EMBL/GenBank/DDBJ databases">
        <authorList>
            <consortium name="Pathogen Informatics"/>
        </authorList>
    </citation>
    <scope>NUCLEOTIDE SEQUENCE [LARGE SCALE GENOMIC DNA]</scope>
    <source>
        <strain evidence="1 2">NCTC12998</strain>
    </source>
</reference>
<evidence type="ECO:0000313" key="1">
    <source>
        <dbReference type="EMBL" id="VFS57605.1"/>
    </source>
</evidence>
<gene>
    <name evidence="1" type="ORF">NCTC12998_00568</name>
</gene>
<dbReference type="AlphaFoldDB" id="A0A485AAC4"/>
<organism evidence="1 2">
    <name type="scientific">Raoultella planticola</name>
    <name type="common">Klebsiella planticola</name>
    <dbReference type="NCBI Taxonomy" id="575"/>
    <lineage>
        <taxon>Bacteria</taxon>
        <taxon>Pseudomonadati</taxon>
        <taxon>Pseudomonadota</taxon>
        <taxon>Gammaproteobacteria</taxon>
        <taxon>Enterobacterales</taxon>
        <taxon>Enterobacteriaceae</taxon>
        <taxon>Klebsiella/Raoultella group</taxon>
        <taxon>Raoultella</taxon>
    </lineage>
</organism>
<accession>A0A485AAC4</accession>
<proteinExistence type="predicted"/>
<sequence>MADGPSPDGPTKTPCPFAVRRGSEKYRALCYPPTLHRAEGNLTGNHFSLPVEPGRHASRQLTINFGELALRAGNNGRLTVIQIFTQIDVQRQLGQQLSGGIASASFSAPPVPKIGS</sequence>